<protein>
    <submittedName>
        <fullName evidence="1">Uncharacterized protein</fullName>
    </submittedName>
</protein>
<dbReference type="Proteomes" id="UP000034325">
    <property type="component" value="Unassembled WGS sequence"/>
</dbReference>
<name>A0A0G0M5F4_9BACT</name>
<organism evidence="1 2">
    <name type="scientific">Candidatus Woesebacteria bacterium GW2011_GWA1_39_12</name>
    <dbReference type="NCBI Taxonomy" id="1618549"/>
    <lineage>
        <taxon>Bacteria</taxon>
        <taxon>Candidatus Woeseibacteriota</taxon>
    </lineage>
</organism>
<dbReference type="EMBL" id="LBWA01000003">
    <property type="protein sequence ID" value="KKQ98452.1"/>
    <property type="molecule type" value="Genomic_DNA"/>
</dbReference>
<evidence type="ECO:0000313" key="2">
    <source>
        <dbReference type="Proteomes" id="UP000034325"/>
    </source>
</evidence>
<dbReference type="AlphaFoldDB" id="A0A0G0M5F4"/>
<sequence length="139" mass="16210">METTNTLSDVKELTSDEILKNVVGKFESFKNYYLKDDIESNQKGFRLRGEEDAVNRALEQTLGRSSNLNSCNFPKEEEEMRDVCKLVINHFSENNPQALKIFTNTHRSSYKYEFILDPRIIELVELAIIKIDEIEKKES</sequence>
<evidence type="ECO:0000313" key="1">
    <source>
        <dbReference type="EMBL" id="KKQ98452.1"/>
    </source>
</evidence>
<accession>A0A0G0M5F4</accession>
<proteinExistence type="predicted"/>
<reference evidence="1 2" key="1">
    <citation type="journal article" date="2015" name="Nature">
        <title>rRNA introns, odd ribosomes, and small enigmatic genomes across a large radiation of phyla.</title>
        <authorList>
            <person name="Brown C.T."/>
            <person name="Hug L.A."/>
            <person name="Thomas B.C."/>
            <person name="Sharon I."/>
            <person name="Castelle C.J."/>
            <person name="Singh A."/>
            <person name="Wilkins M.J."/>
            <person name="Williams K.H."/>
            <person name="Banfield J.F."/>
        </authorList>
    </citation>
    <scope>NUCLEOTIDE SEQUENCE [LARGE SCALE GENOMIC DNA]</scope>
</reference>
<gene>
    <name evidence="1" type="ORF">UT23_C0003G0079</name>
</gene>
<comment type="caution">
    <text evidence="1">The sequence shown here is derived from an EMBL/GenBank/DDBJ whole genome shotgun (WGS) entry which is preliminary data.</text>
</comment>